<dbReference type="AlphaFoldDB" id="A0A099I4E0"/>
<evidence type="ECO:0000313" key="3">
    <source>
        <dbReference type="Proteomes" id="UP000030008"/>
    </source>
</evidence>
<accession>A0A099I4E0</accession>
<dbReference type="Proteomes" id="UP000030008">
    <property type="component" value="Unassembled WGS sequence"/>
</dbReference>
<dbReference type="InterPro" id="IPR000182">
    <property type="entry name" value="GNAT_dom"/>
</dbReference>
<dbReference type="PANTHER" id="PTHR43415:SF3">
    <property type="entry name" value="GNAT-FAMILY ACETYLTRANSFERASE"/>
    <property type="match status" value="1"/>
</dbReference>
<dbReference type="CDD" id="cd04301">
    <property type="entry name" value="NAT_SF"/>
    <property type="match status" value="1"/>
</dbReference>
<dbReference type="EMBL" id="JQIF01000097">
    <property type="protein sequence ID" value="KGJ51743.1"/>
    <property type="molecule type" value="Genomic_DNA"/>
</dbReference>
<dbReference type="PROSITE" id="PS51186">
    <property type="entry name" value="GNAT"/>
    <property type="match status" value="1"/>
</dbReference>
<name>A0A099I4E0_CLOIN</name>
<comment type="caution">
    <text evidence="2">The sequence shown here is derived from an EMBL/GenBank/DDBJ whole genome shotgun (WGS) entry which is preliminary data.</text>
</comment>
<dbReference type="RefSeq" id="WP_044907293.1">
    <property type="nucleotide sequence ID" value="NZ_JQIF01000097.1"/>
</dbReference>
<feature type="domain" description="N-acetyltransferase" evidence="1">
    <location>
        <begin position="12"/>
        <end position="172"/>
    </location>
</feature>
<organism evidence="2 3">
    <name type="scientific">Clostridium innocuum</name>
    <dbReference type="NCBI Taxonomy" id="1522"/>
    <lineage>
        <taxon>Bacteria</taxon>
        <taxon>Bacillati</taxon>
        <taxon>Bacillota</taxon>
        <taxon>Clostridia</taxon>
        <taxon>Eubacteriales</taxon>
        <taxon>Clostridiaceae</taxon>
        <taxon>Clostridium</taxon>
    </lineage>
</organism>
<gene>
    <name evidence="2" type="ORF">CIAN88_18460</name>
</gene>
<proteinExistence type="predicted"/>
<dbReference type="SUPFAM" id="SSF55729">
    <property type="entry name" value="Acyl-CoA N-acyltransferases (Nat)"/>
    <property type="match status" value="1"/>
</dbReference>
<dbReference type="Pfam" id="PF13302">
    <property type="entry name" value="Acetyltransf_3"/>
    <property type="match status" value="1"/>
</dbReference>
<dbReference type="InterPro" id="IPR016181">
    <property type="entry name" value="Acyl_CoA_acyltransferase"/>
</dbReference>
<reference evidence="2 3" key="1">
    <citation type="submission" date="2014-08" db="EMBL/GenBank/DDBJ databases">
        <title>Clostridium innocuum, an unnegligible vancomycin-resistant pathogen causing extra-intestinal infections.</title>
        <authorList>
            <person name="Feng Y."/>
            <person name="Chiu C.-H."/>
        </authorList>
    </citation>
    <scope>NUCLEOTIDE SEQUENCE [LARGE SCALE GENOMIC DNA]</scope>
    <source>
        <strain evidence="2 3">AN88</strain>
    </source>
</reference>
<protein>
    <submittedName>
        <fullName evidence="2">Spermidine acetyltransferase</fullName>
    </submittedName>
</protein>
<evidence type="ECO:0000259" key="1">
    <source>
        <dbReference type="PROSITE" id="PS51186"/>
    </source>
</evidence>
<sequence length="182" mass="21245">MKEIQFLKGERVYLRPFTEEDTDFFDIWYNDALTRAKIAAPYPTTAAQSLQCVQRSGHDCIWLAIVTCEKHEVIGEIGLLRMYPAWGTSDLTIIIPHEAHQGKGYGTEAIRLLMDYAFGDLGFHRLAIGVVGFNTDALRFYKKNGFKKEGIQEDGYYYHYEYHDFIMMRILKEEFLQLIRQK</sequence>
<dbReference type="GO" id="GO:0016747">
    <property type="term" value="F:acyltransferase activity, transferring groups other than amino-acyl groups"/>
    <property type="evidence" value="ECO:0007669"/>
    <property type="project" value="InterPro"/>
</dbReference>
<dbReference type="Gene3D" id="3.40.630.30">
    <property type="match status" value="1"/>
</dbReference>
<evidence type="ECO:0000313" key="2">
    <source>
        <dbReference type="EMBL" id="KGJ51743.1"/>
    </source>
</evidence>
<dbReference type="PANTHER" id="PTHR43415">
    <property type="entry name" value="SPERMIDINE N(1)-ACETYLTRANSFERASE"/>
    <property type="match status" value="1"/>
</dbReference>
<keyword evidence="2" id="KW-0808">Transferase</keyword>